<evidence type="ECO:0000256" key="4">
    <source>
        <dbReference type="ARBA" id="ARBA00023004"/>
    </source>
</evidence>
<dbReference type="SUPFAM" id="SSF102114">
    <property type="entry name" value="Radical SAM enzymes"/>
    <property type="match status" value="1"/>
</dbReference>
<evidence type="ECO:0000256" key="6">
    <source>
        <dbReference type="ARBA" id="ARBA00023601"/>
    </source>
</evidence>
<comment type="caution">
    <text evidence="8">The sequence shown here is derived from an EMBL/GenBank/DDBJ whole genome shotgun (WGS) entry which is preliminary data.</text>
</comment>
<gene>
    <name evidence="8" type="ORF">F7D25_07885</name>
</gene>
<keyword evidence="2" id="KW-0949">S-adenosyl-L-methionine</keyword>
<organism evidence="8 9">
    <name type="scientific">Segatella copri</name>
    <dbReference type="NCBI Taxonomy" id="165179"/>
    <lineage>
        <taxon>Bacteria</taxon>
        <taxon>Pseudomonadati</taxon>
        <taxon>Bacteroidota</taxon>
        <taxon>Bacteroidia</taxon>
        <taxon>Bacteroidales</taxon>
        <taxon>Prevotellaceae</taxon>
        <taxon>Segatella</taxon>
    </lineage>
</organism>
<dbReference type="SFLD" id="SFLDS00029">
    <property type="entry name" value="Radical_SAM"/>
    <property type="match status" value="1"/>
</dbReference>
<protein>
    <submittedName>
        <fullName evidence="8">Radical SAM peptide maturase</fullName>
    </submittedName>
</protein>
<dbReference type="InterPro" id="IPR058240">
    <property type="entry name" value="rSAM_sf"/>
</dbReference>
<evidence type="ECO:0000313" key="8">
    <source>
        <dbReference type="EMBL" id="MQP14329.1"/>
    </source>
</evidence>
<keyword evidence="5" id="KW-0411">Iron-sulfur</keyword>
<dbReference type="InterPro" id="IPR023867">
    <property type="entry name" value="Sulphatase_maturase_rSAM"/>
</dbReference>
<feature type="domain" description="Radical SAM core" evidence="7">
    <location>
        <begin position="99"/>
        <end position="268"/>
    </location>
</feature>
<dbReference type="SFLD" id="SFLDG01386">
    <property type="entry name" value="main_SPASM_domain-containing"/>
    <property type="match status" value="1"/>
</dbReference>
<dbReference type="NCBIfam" id="TIGR04148">
    <property type="entry name" value="GG_samocin_CFB"/>
    <property type="match status" value="1"/>
</dbReference>
<sequence length="489" mass="57466">MKIGSNITILWRNNMEIITTSKNNKYLYEEETGFLSLLCGDLCDNLKENKVSLIDEKKLKYLEKYGLINRKPISADKFRYLKTEDIEDAIFNTHQIIFEVTDRCNLKCRYCGYGDFYSNYDERLGEDMSFDTFSTLYDYFAQLWAKSSKHGSTYLRISFYGGEPLCNFALIEEAVNYVKNHPIDNKKIIYSMTTNAVLLDKYMAFLVENEFEMLISLDGNRNNDSYRMFKTGKASFDKVVANVDRLYSKYPSYFKDKVNFNRVLHDRNSMQEADDFIYSRYGKHPMTNELNVFGIAKDKREVFLKMFHSKIGEYEKLENQDKVENLRFSPYLPQYEKWFFESPLINYSMNLSAVLQHVYMDNKQKIKKLPTKTCIPFSRKVFVTTSGKLFPCERIGNEFDFGTVSNGLVTIKFSAIVEAYNRLYDKYLDLCSACMIKKFCSVCIVSDLEGYKFCSEKNEVRSERVRKMVSFFEENAELYHEIMNVITIV</sequence>
<proteinExistence type="inferred from homology"/>
<evidence type="ECO:0000313" key="9">
    <source>
        <dbReference type="Proteomes" id="UP000477980"/>
    </source>
</evidence>
<dbReference type="Pfam" id="PF04055">
    <property type="entry name" value="Radical_SAM"/>
    <property type="match status" value="1"/>
</dbReference>
<dbReference type="SFLD" id="SFLDG01384">
    <property type="entry name" value="thioether_bond_formation_requi"/>
    <property type="match status" value="1"/>
</dbReference>
<dbReference type="SFLD" id="SFLDG01067">
    <property type="entry name" value="SPASM/twitch_domain_containing"/>
    <property type="match status" value="1"/>
</dbReference>
<dbReference type="PANTHER" id="PTHR43273">
    <property type="entry name" value="ANAEROBIC SULFATASE-MATURATING ENZYME HOMOLOG ASLB-RELATED"/>
    <property type="match status" value="1"/>
</dbReference>
<evidence type="ECO:0000256" key="2">
    <source>
        <dbReference type="ARBA" id="ARBA00022691"/>
    </source>
</evidence>
<dbReference type="InterPro" id="IPR013785">
    <property type="entry name" value="Aldolase_TIM"/>
</dbReference>
<comment type="cofactor">
    <cofactor evidence="1">
        <name>[4Fe-4S] cluster</name>
        <dbReference type="ChEBI" id="CHEBI:49883"/>
    </cofactor>
</comment>
<dbReference type="InterPro" id="IPR007197">
    <property type="entry name" value="rSAM"/>
</dbReference>
<accession>A0A6G1VLL4</accession>
<dbReference type="AlphaFoldDB" id="A0A6G1VLL4"/>
<keyword evidence="4" id="KW-0408">Iron</keyword>
<evidence type="ECO:0000256" key="3">
    <source>
        <dbReference type="ARBA" id="ARBA00022723"/>
    </source>
</evidence>
<reference evidence="8 9" key="1">
    <citation type="submission" date="2019-09" db="EMBL/GenBank/DDBJ databases">
        <title>Distinct polysaccharide growth profiles of human intestinal Prevotella copri isolates.</title>
        <authorList>
            <person name="Fehlner-Peach H."/>
            <person name="Magnabosco C."/>
            <person name="Raghavan V."/>
            <person name="Scher J.U."/>
            <person name="Tett A."/>
            <person name="Cox L.M."/>
            <person name="Gottsegen C."/>
            <person name="Watters A."/>
            <person name="Wiltshire- Gordon J.D."/>
            <person name="Segata N."/>
            <person name="Bonneau R."/>
            <person name="Littman D.R."/>
        </authorList>
    </citation>
    <scope>NUCLEOTIDE SEQUENCE [LARGE SCALE GENOMIC DNA]</scope>
    <source>
        <strain evidence="9">iAA917</strain>
    </source>
</reference>
<dbReference type="GO" id="GO:0051536">
    <property type="term" value="F:iron-sulfur cluster binding"/>
    <property type="evidence" value="ECO:0007669"/>
    <property type="project" value="UniProtKB-KW"/>
</dbReference>
<dbReference type="OrthoDB" id="9763993at2"/>
<dbReference type="GO" id="GO:0046872">
    <property type="term" value="F:metal ion binding"/>
    <property type="evidence" value="ECO:0007669"/>
    <property type="project" value="UniProtKB-KW"/>
</dbReference>
<dbReference type="GO" id="GO:0016491">
    <property type="term" value="F:oxidoreductase activity"/>
    <property type="evidence" value="ECO:0007669"/>
    <property type="project" value="InterPro"/>
</dbReference>
<dbReference type="PANTHER" id="PTHR43273:SF3">
    <property type="entry name" value="ANAEROBIC SULFATASE-MATURATING ENZYME HOMOLOG ASLB-RELATED"/>
    <property type="match status" value="1"/>
</dbReference>
<keyword evidence="3" id="KW-0479">Metal-binding</keyword>
<comment type="similarity">
    <text evidence="6">Belongs to the radical SAM superfamily. Anaerobic sulfatase-maturating enzyme family.</text>
</comment>
<dbReference type="Gene3D" id="3.20.20.70">
    <property type="entry name" value="Aldolase class I"/>
    <property type="match status" value="1"/>
</dbReference>
<name>A0A6G1VLL4_9BACT</name>
<evidence type="ECO:0000256" key="1">
    <source>
        <dbReference type="ARBA" id="ARBA00001966"/>
    </source>
</evidence>
<evidence type="ECO:0000256" key="5">
    <source>
        <dbReference type="ARBA" id="ARBA00023014"/>
    </source>
</evidence>
<evidence type="ECO:0000259" key="7">
    <source>
        <dbReference type="Pfam" id="PF04055"/>
    </source>
</evidence>
<dbReference type="Proteomes" id="UP000477980">
    <property type="component" value="Unassembled WGS sequence"/>
</dbReference>
<dbReference type="InterPro" id="IPR026407">
    <property type="entry name" value="SAM_GG-Bacter"/>
</dbReference>
<dbReference type="EMBL" id="VZAH01000078">
    <property type="protein sequence ID" value="MQP14329.1"/>
    <property type="molecule type" value="Genomic_DNA"/>
</dbReference>